<dbReference type="Pfam" id="PF00149">
    <property type="entry name" value="Metallophos"/>
    <property type="match status" value="1"/>
</dbReference>
<organism evidence="6 7">
    <name type="scientific">Vanilla planifolia</name>
    <name type="common">Vanilla</name>
    <dbReference type="NCBI Taxonomy" id="51239"/>
    <lineage>
        <taxon>Eukaryota</taxon>
        <taxon>Viridiplantae</taxon>
        <taxon>Streptophyta</taxon>
        <taxon>Embryophyta</taxon>
        <taxon>Tracheophyta</taxon>
        <taxon>Spermatophyta</taxon>
        <taxon>Magnoliopsida</taxon>
        <taxon>Liliopsida</taxon>
        <taxon>Asparagales</taxon>
        <taxon>Orchidaceae</taxon>
        <taxon>Vanilloideae</taxon>
        <taxon>Vanilleae</taxon>
        <taxon>Vanilla</taxon>
    </lineage>
</organism>
<dbReference type="GO" id="GO:0006364">
    <property type="term" value="P:rRNA processing"/>
    <property type="evidence" value="ECO:0007669"/>
    <property type="project" value="UniProtKB-KW"/>
</dbReference>
<dbReference type="OrthoDB" id="524326at2759"/>
<comment type="caution">
    <text evidence="6">The sequence shown here is derived from an EMBL/GenBank/DDBJ whole genome shotgun (WGS) entry which is preliminary data.</text>
</comment>
<gene>
    <name evidence="6" type="ORF">HPP92_022380</name>
</gene>
<evidence type="ECO:0000256" key="2">
    <source>
        <dbReference type="ARBA" id="ARBA00022552"/>
    </source>
</evidence>
<dbReference type="Gene3D" id="3.60.21.10">
    <property type="match status" value="1"/>
</dbReference>
<name>A0A835UDH3_VANPL</name>
<comment type="similarity">
    <text evidence="1">Belongs to the TSR2 family.</text>
</comment>
<keyword evidence="4" id="KW-0732">Signal</keyword>
<keyword evidence="7" id="KW-1185">Reference proteome</keyword>
<keyword evidence="2" id="KW-0698">rRNA processing</keyword>
<feature type="chain" id="PRO_5032690146" description="Calcineurin-like phosphoesterase domain-containing protein" evidence="4">
    <location>
        <begin position="42"/>
        <end position="571"/>
    </location>
</feature>
<feature type="region of interest" description="Disordered" evidence="3">
    <location>
        <begin position="539"/>
        <end position="571"/>
    </location>
</feature>
<protein>
    <recommendedName>
        <fullName evidence="5">Calcineurin-like phosphoesterase domain-containing protein</fullName>
    </recommendedName>
</protein>
<dbReference type="Proteomes" id="UP000636800">
    <property type="component" value="Chromosome 12"/>
</dbReference>
<feature type="signal peptide" evidence="4">
    <location>
        <begin position="1"/>
        <end position="41"/>
    </location>
</feature>
<sequence>MTGEFGTTLTARLLPNLQAMQLWPRSSVLLLLALLACSVEARSALSRRVGTRGGSASRASTPTGARPLRFRKEGNFKILQVADMHYADGRETGCLDVFPDQLVTCSDLNTTAFIFRVIRAENPDLVVFTGDNIFGFDSKDAANSLNAAFAPAVALKLPWAAVLGNHDQEGTLSREGVMQHIIGMSYTVSKLNPTGLEIDGFGNYNLEVGGVEGSSHFNKSVLNLYFLDSGDYSTVPQSQVMAGSNLPSKSGSRKHLPFFSKNTQVELCHRRIQHQEGISSASINSGFFATMVEAGDVKAVFTGHDHLNDFCGKLTGIQLCYAGGFGYHAYGKAGWPRRTRVVEAYLEKTVDGKWGGGNLSRHGSVLMMRTSLQLIRRSYGIKDPQKSTKKIERFASMSSSSAKGGQNSPQVLSRESMLLLEEGVSIVFSQWTALQMAIAEEGYSCSCDRKYQDLISSILSWFNQSKVTEDGSIEEVAEQLMIFHEDLLQGNHASIEKLRKAGSTTDVLSRSKQITLDNSNWNSEDESSDMMVDEPTQNATAITDTTQATHAPDEDGWCIVPSRRRRGKKST</sequence>
<reference evidence="6 7" key="1">
    <citation type="journal article" date="2020" name="Nat. Food">
        <title>A phased Vanilla planifolia genome enables genetic improvement of flavour and production.</title>
        <authorList>
            <person name="Hasing T."/>
            <person name="Tang H."/>
            <person name="Brym M."/>
            <person name="Khazi F."/>
            <person name="Huang T."/>
            <person name="Chambers A.H."/>
        </authorList>
    </citation>
    <scope>NUCLEOTIDE SEQUENCE [LARGE SCALE GENOMIC DNA]</scope>
    <source>
        <tissue evidence="6">Leaf</tissue>
    </source>
</reference>
<feature type="compositionally biased region" description="Basic residues" evidence="3">
    <location>
        <begin position="562"/>
        <end position="571"/>
    </location>
</feature>
<evidence type="ECO:0000313" key="7">
    <source>
        <dbReference type="Proteomes" id="UP000636800"/>
    </source>
</evidence>
<evidence type="ECO:0000256" key="1">
    <source>
        <dbReference type="ARBA" id="ARBA00006524"/>
    </source>
</evidence>
<dbReference type="PANTHER" id="PTHR32440">
    <property type="entry name" value="PHOSPHATASE DCR2-RELATED-RELATED"/>
    <property type="match status" value="1"/>
</dbReference>
<evidence type="ECO:0000256" key="3">
    <source>
        <dbReference type="SAM" id="MobiDB-lite"/>
    </source>
</evidence>
<evidence type="ECO:0000259" key="5">
    <source>
        <dbReference type="Pfam" id="PF00149"/>
    </source>
</evidence>
<dbReference type="SUPFAM" id="SSF56300">
    <property type="entry name" value="Metallo-dependent phosphatases"/>
    <property type="match status" value="1"/>
</dbReference>
<feature type="compositionally biased region" description="Polar residues" evidence="3">
    <location>
        <begin position="539"/>
        <end position="549"/>
    </location>
</feature>
<dbReference type="CDD" id="cd07383">
    <property type="entry name" value="MPP_Dcr2"/>
    <property type="match status" value="1"/>
</dbReference>
<dbReference type="Pfam" id="PF10273">
    <property type="entry name" value="WGG"/>
    <property type="match status" value="1"/>
</dbReference>
<dbReference type="InterPro" id="IPR004843">
    <property type="entry name" value="Calcineurin-like_PHP"/>
</dbReference>
<dbReference type="InterPro" id="IPR029052">
    <property type="entry name" value="Metallo-depent_PP-like"/>
</dbReference>
<dbReference type="InterPro" id="IPR019398">
    <property type="entry name" value="Pre-rRNA_process_TSR2"/>
</dbReference>
<dbReference type="PANTHER" id="PTHR32440:SF0">
    <property type="entry name" value="PHOSPHATASE DCR2-RELATED"/>
    <property type="match status" value="1"/>
</dbReference>
<dbReference type="GO" id="GO:0005737">
    <property type="term" value="C:cytoplasm"/>
    <property type="evidence" value="ECO:0007669"/>
    <property type="project" value="TreeGrafter"/>
</dbReference>
<dbReference type="AlphaFoldDB" id="A0A835UDH3"/>
<feature type="domain" description="Calcineurin-like phosphoesterase" evidence="5">
    <location>
        <begin position="76"/>
        <end position="306"/>
    </location>
</feature>
<evidence type="ECO:0000313" key="6">
    <source>
        <dbReference type="EMBL" id="KAG0457223.1"/>
    </source>
</evidence>
<dbReference type="GO" id="GO:0016788">
    <property type="term" value="F:hydrolase activity, acting on ester bonds"/>
    <property type="evidence" value="ECO:0007669"/>
    <property type="project" value="TreeGrafter"/>
</dbReference>
<proteinExistence type="inferred from homology"/>
<evidence type="ECO:0000256" key="4">
    <source>
        <dbReference type="SAM" id="SignalP"/>
    </source>
</evidence>
<dbReference type="EMBL" id="JADCNL010000012">
    <property type="protein sequence ID" value="KAG0457223.1"/>
    <property type="molecule type" value="Genomic_DNA"/>
</dbReference>
<accession>A0A835UDH3</accession>